<organism evidence="1 2">
    <name type="scientific">Synaphobranchus kaupii</name>
    <name type="common">Kaup's arrowtooth eel</name>
    <dbReference type="NCBI Taxonomy" id="118154"/>
    <lineage>
        <taxon>Eukaryota</taxon>
        <taxon>Metazoa</taxon>
        <taxon>Chordata</taxon>
        <taxon>Craniata</taxon>
        <taxon>Vertebrata</taxon>
        <taxon>Euteleostomi</taxon>
        <taxon>Actinopterygii</taxon>
        <taxon>Neopterygii</taxon>
        <taxon>Teleostei</taxon>
        <taxon>Anguilliformes</taxon>
        <taxon>Synaphobranchidae</taxon>
        <taxon>Synaphobranchus</taxon>
    </lineage>
</organism>
<dbReference type="OrthoDB" id="8957283at2759"/>
<accession>A0A9Q1IBF6</accession>
<keyword evidence="2" id="KW-1185">Reference proteome</keyword>
<dbReference type="AlphaFoldDB" id="A0A9Q1IBF6"/>
<name>A0A9Q1IBF6_SYNKA</name>
<dbReference type="EMBL" id="JAINUF010000023">
    <property type="protein sequence ID" value="KAJ8333542.1"/>
    <property type="molecule type" value="Genomic_DNA"/>
</dbReference>
<sequence length="71" mass="8141">MADESSDLVFKWSKENTGRLIHLRSKYDTLFTGQKNTANHGWRVVLEEMELTALVTPLQAKKKVGQPQKKI</sequence>
<evidence type="ECO:0000313" key="1">
    <source>
        <dbReference type="EMBL" id="KAJ8333542.1"/>
    </source>
</evidence>
<proteinExistence type="predicted"/>
<gene>
    <name evidence="1" type="ORF">SKAU_G00415500</name>
</gene>
<protein>
    <submittedName>
        <fullName evidence="1">Uncharacterized protein</fullName>
    </submittedName>
</protein>
<dbReference type="Proteomes" id="UP001152622">
    <property type="component" value="Chromosome 23"/>
</dbReference>
<comment type="caution">
    <text evidence="1">The sequence shown here is derived from an EMBL/GenBank/DDBJ whole genome shotgun (WGS) entry which is preliminary data.</text>
</comment>
<evidence type="ECO:0000313" key="2">
    <source>
        <dbReference type="Proteomes" id="UP001152622"/>
    </source>
</evidence>
<reference evidence="1" key="1">
    <citation type="journal article" date="2023" name="Science">
        <title>Genome structures resolve the early diversification of teleost fishes.</title>
        <authorList>
            <person name="Parey E."/>
            <person name="Louis A."/>
            <person name="Montfort J."/>
            <person name="Bouchez O."/>
            <person name="Roques C."/>
            <person name="Iampietro C."/>
            <person name="Lluch J."/>
            <person name="Castinel A."/>
            <person name="Donnadieu C."/>
            <person name="Desvignes T."/>
            <person name="Floi Bucao C."/>
            <person name="Jouanno E."/>
            <person name="Wen M."/>
            <person name="Mejri S."/>
            <person name="Dirks R."/>
            <person name="Jansen H."/>
            <person name="Henkel C."/>
            <person name="Chen W.J."/>
            <person name="Zahm M."/>
            <person name="Cabau C."/>
            <person name="Klopp C."/>
            <person name="Thompson A.W."/>
            <person name="Robinson-Rechavi M."/>
            <person name="Braasch I."/>
            <person name="Lecointre G."/>
            <person name="Bobe J."/>
            <person name="Postlethwait J.H."/>
            <person name="Berthelot C."/>
            <person name="Roest Crollius H."/>
            <person name="Guiguen Y."/>
        </authorList>
    </citation>
    <scope>NUCLEOTIDE SEQUENCE</scope>
    <source>
        <strain evidence="1">WJC10195</strain>
    </source>
</reference>